<keyword evidence="12" id="KW-1185">Reference proteome</keyword>
<dbReference type="PANTHER" id="PTHR12756:SF45">
    <property type="entry name" value="CYTOSOLIC CARBOXYPEPTIDASE NNA1"/>
    <property type="match status" value="1"/>
</dbReference>
<dbReference type="STRING" id="126957.T1IZX3"/>
<sequence>MFYYNVDGFNPLFSDPITGEKPTPFHTLSWTCQFPFENDTVYFAHSFPYTYSDLQEYLTELINDPKKSQWCTVDTLCHSLAGNRVYVLTIFSPIEGAQVLLFKKRVIVVTARVHPGETPSSWVMKGLIDLLTGDTTIAQTLREKFIFKLVPMLNPDGVIVGNNRYSLSGRDLNRTYKTLLKDAFPPTWHLRRMVRRMLEDYEVCLYCDLHGHSRKPNMFVYGCENPSDSPNYLREQIFPLVLGQHAPNMFSFAQCKFHMHKQREGTGRVVMWLMGVTNSYTLEVSFGGSTLGERRATHFSTSDYRTMAEYLCLAIADYFDDSKAKVRCYFNEFEAGKTMENSGIPRFLFDSLGENLFYSNLSNPGHRRPIHCHPYVYRCVVKGSESSVESALTEDQIDESLNKGKQQLEKKSGGTGVIQNETGERTSLTCKKMLKKRLFSCKSNPTKLSGVDHTKPNRQRYQKSVELQNQERCVSNYNLIRKSSPRRTRLRSLLNLQRNIIAQALVLRESSPLHKKLTKTILKETLAMSENLSKELQLLNEADRRSFKHEIAEKNKNKAIAVGCQKRELKCSFVKLILRLLLLSRSIWIKALKIAKVKDTLRT</sequence>
<protein>
    <recommendedName>
        <fullName evidence="10">Peptidase M14 domain-containing protein</fullName>
    </recommendedName>
</protein>
<evidence type="ECO:0000256" key="4">
    <source>
        <dbReference type="ARBA" id="ARBA00022670"/>
    </source>
</evidence>
<keyword evidence="4" id="KW-0645">Protease</keyword>
<dbReference type="FunFam" id="3.40.630.10:FF:000011">
    <property type="entry name" value="cytosolic carboxypeptidase 2 isoform X1"/>
    <property type="match status" value="1"/>
</dbReference>
<dbReference type="SUPFAM" id="SSF53187">
    <property type="entry name" value="Zn-dependent exopeptidases"/>
    <property type="match status" value="1"/>
</dbReference>
<evidence type="ECO:0000256" key="6">
    <source>
        <dbReference type="ARBA" id="ARBA00022801"/>
    </source>
</evidence>
<reference evidence="12" key="1">
    <citation type="submission" date="2011-05" db="EMBL/GenBank/DDBJ databases">
        <authorList>
            <person name="Richards S.R."/>
            <person name="Qu J."/>
            <person name="Jiang H."/>
            <person name="Jhangiani S.N."/>
            <person name="Agravi P."/>
            <person name="Goodspeed R."/>
            <person name="Gross S."/>
            <person name="Mandapat C."/>
            <person name="Jackson L."/>
            <person name="Mathew T."/>
            <person name="Pu L."/>
            <person name="Thornton R."/>
            <person name="Saada N."/>
            <person name="Wilczek-Boney K.B."/>
            <person name="Lee S."/>
            <person name="Kovar C."/>
            <person name="Wu Y."/>
            <person name="Scherer S.E."/>
            <person name="Worley K.C."/>
            <person name="Muzny D.M."/>
            <person name="Gibbs R."/>
        </authorList>
    </citation>
    <scope>NUCLEOTIDE SEQUENCE</scope>
    <source>
        <strain evidence="12">Brora</strain>
    </source>
</reference>
<dbReference type="PANTHER" id="PTHR12756">
    <property type="entry name" value="CYTOSOLIC CARBOXYPEPTIDASE"/>
    <property type="match status" value="1"/>
</dbReference>
<evidence type="ECO:0000256" key="2">
    <source>
        <dbReference type="ARBA" id="ARBA00005988"/>
    </source>
</evidence>
<keyword evidence="8" id="KW-0482">Metalloprotease</keyword>
<keyword evidence="5" id="KW-0479">Metal-binding</keyword>
<evidence type="ECO:0000256" key="3">
    <source>
        <dbReference type="ARBA" id="ARBA00022645"/>
    </source>
</evidence>
<dbReference type="InterPro" id="IPR000834">
    <property type="entry name" value="Peptidase_M14"/>
</dbReference>
<dbReference type="Proteomes" id="UP000014500">
    <property type="component" value="Unassembled WGS sequence"/>
</dbReference>
<dbReference type="GO" id="GO:0004181">
    <property type="term" value="F:metallocarboxypeptidase activity"/>
    <property type="evidence" value="ECO:0007669"/>
    <property type="project" value="InterPro"/>
</dbReference>
<feature type="domain" description="Peptidase M14" evidence="10">
    <location>
        <begin position="47"/>
        <end position="319"/>
    </location>
</feature>
<evidence type="ECO:0000313" key="12">
    <source>
        <dbReference type="Proteomes" id="UP000014500"/>
    </source>
</evidence>
<dbReference type="PhylomeDB" id="T1IZX3"/>
<keyword evidence="7" id="KW-0862">Zinc</keyword>
<dbReference type="EMBL" id="JH431728">
    <property type="status" value="NOT_ANNOTATED_CDS"/>
    <property type="molecule type" value="Genomic_DNA"/>
</dbReference>
<proteinExistence type="inferred from homology"/>
<evidence type="ECO:0000256" key="1">
    <source>
        <dbReference type="ARBA" id="ARBA00001947"/>
    </source>
</evidence>
<dbReference type="Pfam" id="PF00246">
    <property type="entry name" value="Peptidase_M14"/>
    <property type="match status" value="1"/>
</dbReference>
<feature type="active site" description="Proton donor/acceptor" evidence="9">
    <location>
        <position position="283"/>
    </location>
</feature>
<evidence type="ECO:0000256" key="5">
    <source>
        <dbReference type="ARBA" id="ARBA00022723"/>
    </source>
</evidence>
<comment type="similarity">
    <text evidence="2 9">Belongs to the peptidase M14 family.</text>
</comment>
<evidence type="ECO:0000259" key="10">
    <source>
        <dbReference type="PROSITE" id="PS52035"/>
    </source>
</evidence>
<evidence type="ECO:0000256" key="7">
    <source>
        <dbReference type="ARBA" id="ARBA00022833"/>
    </source>
</evidence>
<dbReference type="GO" id="GO:0006508">
    <property type="term" value="P:proteolysis"/>
    <property type="evidence" value="ECO:0007669"/>
    <property type="project" value="UniProtKB-KW"/>
</dbReference>
<keyword evidence="6" id="KW-0378">Hydrolase</keyword>
<keyword evidence="3" id="KW-0121">Carboxypeptidase</keyword>
<reference evidence="11" key="2">
    <citation type="submission" date="2015-02" db="UniProtKB">
        <authorList>
            <consortium name="EnsemblMetazoa"/>
        </authorList>
    </citation>
    <scope>IDENTIFICATION</scope>
</reference>
<dbReference type="Gene3D" id="3.40.630.10">
    <property type="entry name" value="Zn peptidases"/>
    <property type="match status" value="1"/>
</dbReference>
<evidence type="ECO:0000256" key="9">
    <source>
        <dbReference type="PROSITE-ProRule" id="PRU01379"/>
    </source>
</evidence>
<dbReference type="InterPro" id="IPR050821">
    <property type="entry name" value="Cytosolic_carboxypeptidase"/>
</dbReference>
<dbReference type="eggNOG" id="KOG3641">
    <property type="taxonomic scope" value="Eukaryota"/>
</dbReference>
<dbReference type="EnsemblMetazoa" id="SMAR006811-RA">
    <property type="protein sequence ID" value="SMAR006811-PA"/>
    <property type="gene ID" value="SMAR006811"/>
</dbReference>
<dbReference type="AlphaFoldDB" id="T1IZX3"/>
<name>T1IZX3_STRMM</name>
<dbReference type="PROSITE" id="PS52035">
    <property type="entry name" value="PEPTIDASE_M14"/>
    <property type="match status" value="1"/>
</dbReference>
<accession>T1IZX3</accession>
<evidence type="ECO:0000256" key="8">
    <source>
        <dbReference type="ARBA" id="ARBA00023049"/>
    </source>
</evidence>
<organism evidence="11 12">
    <name type="scientific">Strigamia maritima</name>
    <name type="common">European centipede</name>
    <name type="synonym">Geophilus maritimus</name>
    <dbReference type="NCBI Taxonomy" id="126957"/>
    <lineage>
        <taxon>Eukaryota</taxon>
        <taxon>Metazoa</taxon>
        <taxon>Ecdysozoa</taxon>
        <taxon>Arthropoda</taxon>
        <taxon>Myriapoda</taxon>
        <taxon>Chilopoda</taxon>
        <taxon>Pleurostigmophora</taxon>
        <taxon>Geophilomorpha</taxon>
        <taxon>Linotaeniidae</taxon>
        <taxon>Strigamia</taxon>
    </lineage>
</organism>
<comment type="cofactor">
    <cofactor evidence="1">
        <name>Zn(2+)</name>
        <dbReference type="ChEBI" id="CHEBI:29105"/>
    </cofactor>
</comment>
<evidence type="ECO:0000313" key="11">
    <source>
        <dbReference type="EnsemblMetazoa" id="SMAR006811-PA"/>
    </source>
</evidence>
<dbReference type="GO" id="GO:0008270">
    <property type="term" value="F:zinc ion binding"/>
    <property type="evidence" value="ECO:0007669"/>
    <property type="project" value="InterPro"/>
</dbReference>
<dbReference type="HOGENOM" id="CLU_452941_0_0_1"/>